<dbReference type="SUPFAM" id="SSF57850">
    <property type="entry name" value="RING/U-box"/>
    <property type="match status" value="1"/>
</dbReference>
<dbReference type="InterPro" id="IPR002867">
    <property type="entry name" value="IBR_dom"/>
</dbReference>
<evidence type="ECO:0000256" key="5">
    <source>
        <dbReference type="SAM" id="Phobius"/>
    </source>
</evidence>
<protein>
    <submittedName>
        <fullName evidence="7">IBR domain-containing protein</fullName>
    </submittedName>
</protein>
<keyword evidence="5" id="KW-1133">Transmembrane helix</keyword>
<name>A0A8R1HSD5_CAEJA</name>
<sequence>MLITRINFFQKKSILLDGYARFKCQLATCNEIVHENDIAALLDEREPALEQYMPIQHRRFLQKKQNKHSISAALPSADIKRCPMCSSIYMHEPGCNYVICANLACSTAWCWQCEKPIGKPSTHYTTASPCRLGYTDLERLLRCVQLVLDVNFIVLWIFFPFVYLIALLYIPIFMLFLAPASLAYQAYKQEKERHDVLMSVDIVTIGMKMIIGILIGILAIVPLAIGSIVSGFVLIAFYLGFMVLRTIPCGLSGDKVSSVLCLMRWAGRIFKIGPYAKLIDEARKDRHDAIVKLEENQDDFENAINDEVTTHDEGGTAITATTSSTGASNVEVGTKKMPTK</sequence>
<dbReference type="Proteomes" id="UP000005237">
    <property type="component" value="Unassembled WGS sequence"/>
</dbReference>
<reference evidence="8" key="1">
    <citation type="submission" date="2010-08" db="EMBL/GenBank/DDBJ databases">
        <authorList>
            <consortium name="Caenorhabditis japonica Sequencing Consortium"/>
            <person name="Wilson R.K."/>
        </authorList>
    </citation>
    <scope>NUCLEOTIDE SEQUENCE [LARGE SCALE GENOMIC DNA]</scope>
    <source>
        <strain evidence="8">DF5081</strain>
    </source>
</reference>
<evidence type="ECO:0000256" key="3">
    <source>
        <dbReference type="ARBA" id="ARBA00022786"/>
    </source>
</evidence>
<dbReference type="GO" id="GO:0008270">
    <property type="term" value="F:zinc ion binding"/>
    <property type="evidence" value="ECO:0007669"/>
    <property type="project" value="UniProtKB-KW"/>
</dbReference>
<feature type="transmembrane region" description="Helical" evidence="5">
    <location>
        <begin position="224"/>
        <end position="244"/>
    </location>
</feature>
<keyword evidence="8" id="KW-1185">Reference proteome</keyword>
<proteinExistence type="predicted"/>
<dbReference type="EnsemblMetazoa" id="CJA10358.1">
    <property type="protein sequence ID" value="CJA10358.1"/>
    <property type="gene ID" value="WBGene00129562"/>
</dbReference>
<keyword evidence="2" id="KW-0863">Zinc-finger</keyword>
<evidence type="ECO:0000313" key="7">
    <source>
        <dbReference type="EnsemblMetazoa" id="CJA10358.1"/>
    </source>
</evidence>
<evidence type="ECO:0000259" key="6">
    <source>
        <dbReference type="Pfam" id="PF01485"/>
    </source>
</evidence>
<reference evidence="7" key="2">
    <citation type="submission" date="2022-06" db="UniProtKB">
        <authorList>
            <consortium name="EnsemblMetazoa"/>
        </authorList>
    </citation>
    <scope>IDENTIFICATION</scope>
    <source>
        <strain evidence="7">DF5081</strain>
    </source>
</reference>
<evidence type="ECO:0000256" key="1">
    <source>
        <dbReference type="ARBA" id="ARBA00022723"/>
    </source>
</evidence>
<feature type="transmembrane region" description="Helical" evidence="5">
    <location>
        <begin position="196"/>
        <end position="218"/>
    </location>
</feature>
<keyword evidence="1" id="KW-0479">Metal-binding</keyword>
<organism evidence="7 8">
    <name type="scientific">Caenorhabditis japonica</name>
    <dbReference type="NCBI Taxonomy" id="281687"/>
    <lineage>
        <taxon>Eukaryota</taxon>
        <taxon>Metazoa</taxon>
        <taxon>Ecdysozoa</taxon>
        <taxon>Nematoda</taxon>
        <taxon>Chromadorea</taxon>
        <taxon>Rhabditida</taxon>
        <taxon>Rhabditina</taxon>
        <taxon>Rhabditomorpha</taxon>
        <taxon>Rhabditoidea</taxon>
        <taxon>Rhabditidae</taxon>
        <taxon>Peloderinae</taxon>
        <taxon>Caenorhabditis</taxon>
    </lineage>
</organism>
<evidence type="ECO:0000256" key="2">
    <source>
        <dbReference type="ARBA" id="ARBA00022771"/>
    </source>
</evidence>
<keyword evidence="5" id="KW-0812">Transmembrane</keyword>
<dbReference type="Gene3D" id="1.20.120.1750">
    <property type="match status" value="1"/>
</dbReference>
<dbReference type="OMA" id="CPKRIHE"/>
<keyword evidence="3" id="KW-0833">Ubl conjugation pathway</keyword>
<keyword evidence="5" id="KW-0472">Membrane</keyword>
<feature type="domain" description="IBR" evidence="6">
    <location>
        <begin position="74"/>
        <end position="119"/>
    </location>
</feature>
<evidence type="ECO:0000313" key="8">
    <source>
        <dbReference type="Proteomes" id="UP000005237"/>
    </source>
</evidence>
<keyword evidence="4" id="KW-0862">Zinc</keyword>
<feature type="transmembrane region" description="Helical" evidence="5">
    <location>
        <begin position="165"/>
        <end position="184"/>
    </location>
</feature>
<accession>A0A8R1HSD5</accession>
<dbReference type="AlphaFoldDB" id="A0A8R1HSD5"/>
<dbReference type="Pfam" id="PF01485">
    <property type="entry name" value="IBR"/>
    <property type="match status" value="1"/>
</dbReference>
<evidence type="ECO:0000256" key="4">
    <source>
        <dbReference type="ARBA" id="ARBA00022833"/>
    </source>
</evidence>
<dbReference type="CDD" id="cd20336">
    <property type="entry name" value="Rcat_RBR"/>
    <property type="match status" value="1"/>
</dbReference>